<dbReference type="PANTHER" id="PTHR10334">
    <property type="entry name" value="CYSTEINE-RICH SECRETORY PROTEIN-RELATED"/>
    <property type="match status" value="1"/>
</dbReference>
<gene>
    <name evidence="2" type="ORF">AFUS01_LOCUS29391</name>
</gene>
<proteinExistence type="predicted"/>
<organism evidence="2 3">
    <name type="scientific">Allacma fusca</name>
    <dbReference type="NCBI Taxonomy" id="39272"/>
    <lineage>
        <taxon>Eukaryota</taxon>
        <taxon>Metazoa</taxon>
        <taxon>Ecdysozoa</taxon>
        <taxon>Arthropoda</taxon>
        <taxon>Hexapoda</taxon>
        <taxon>Collembola</taxon>
        <taxon>Symphypleona</taxon>
        <taxon>Sminthuridae</taxon>
        <taxon>Allacma</taxon>
    </lineage>
</organism>
<keyword evidence="3" id="KW-1185">Reference proteome</keyword>
<dbReference type="InterPro" id="IPR014044">
    <property type="entry name" value="CAP_dom"/>
</dbReference>
<dbReference type="AlphaFoldDB" id="A0A8J2LAG4"/>
<evidence type="ECO:0000313" key="3">
    <source>
        <dbReference type="Proteomes" id="UP000708208"/>
    </source>
</evidence>
<sequence length="230" mass="26615">MKTGVVIVVNIFAHTIFGTCSQIIKNFVDIPGFVGMDEDFFLPEHSRPEREIAQSMTFEKMARTKVRTSRDWIDAILQEHNRLRDLHGVPALKLDEELCKTSQFWVEYLGRVSEGRTLPILFRKHWYEVGGNIWAAVGRKDANHISPTFAWYNEERYYTYGNDTYCGVETNKDNHHVDHFTQMIWQDSKTVGCAKYKNGSGHIYVVCHYQPPGNVRGAYNENVPKPVKLE</sequence>
<dbReference type="SMART" id="SM00198">
    <property type="entry name" value="SCP"/>
    <property type="match status" value="1"/>
</dbReference>
<evidence type="ECO:0000313" key="2">
    <source>
        <dbReference type="EMBL" id="CAG7818914.1"/>
    </source>
</evidence>
<dbReference type="OrthoDB" id="337038at2759"/>
<dbReference type="PROSITE" id="PS01010">
    <property type="entry name" value="CRISP_2"/>
    <property type="match status" value="1"/>
</dbReference>
<dbReference type="PROSITE" id="PS01009">
    <property type="entry name" value="CRISP_1"/>
    <property type="match status" value="1"/>
</dbReference>
<dbReference type="GO" id="GO:0005576">
    <property type="term" value="C:extracellular region"/>
    <property type="evidence" value="ECO:0007669"/>
    <property type="project" value="InterPro"/>
</dbReference>
<dbReference type="Pfam" id="PF00188">
    <property type="entry name" value="CAP"/>
    <property type="match status" value="1"/>
</dbReference>
<dbReference type="InterPro" id="IPR001283">
    <property type="entry name" value="CRISP-related"/>
</dbReference>
<reference evidence="2" key="1">
    <citation type="submission" date="2021-06" db="EMBL/GenBank/DDBJ databases">
        <authorList>
            <person name="Hodson N. C."/>
            <person name="Mongue J. A."/>
            <person name="Jaron S. K."/>
        </authorList>
    </citation>
    <scope>NUCLEOTIDE SEQUENCE</scope>
</reference>
<name>A0A8J2LAG4_9HEXA</name>
<protein>
    <recommendedName>
        <fullName evidence="1">SCP domain-containing protein</fullName>
    </recommendedName>
</protein>
<accession>A0A8J2LAG4</accession>
<evidence type="ECO:0000259" key="1">
    <source>
        <dbReference type="SMART" id="SM00198"/>
    </source>
</evidence>
<dbReference type="InterPro" id="IPR018244">
    <property type="entry name" value="Allrgn_V5/Tpx1_CS"/>
</dbReference>
<dbReference type="EMBL" id="CAJVCH010433972">
    <property type="protein sequence ID" value="CAG7818914.1"/>
    <property type="molecule type" value="Genomic_DNA"/>
</dbReference>
<dbReference type="Proteomes" id="UP000708208">
    <property type="component" value="Unassembled WGS sequence"/>
</dbReference>
<comment type="caution">
    <text evidence="2">The sequence shown here is derived from an EMBL/GenBank/DDBJ whole genome shotgun (WGS) entry which is preliminary data.</text>
</comment>
<feature type="domain" description="SCP" evidence="1">
    <location>
        <begin position="71"/>
        <end position="217"/>
    </location>
</feature>